<dbReference type="EMBL" id="PYGD01000015">
    <property type="protein sequence ID" value="PSK88116.1"/>
    <property type="molecule type" value="Genomic_DNA"/>
</dbReference>
<accession>A0A2P8CT19</accession>
<reference evidence="2 3" key="1">
    <citation type="submission" date="2018-03" db="EMBL/GenBank/DDBJ databases">
        <title>Genomic Encyclopedia of Type Strains, Phase III (KMG-III): the genomes of soil and plant-associated and newly described type strains.</title>
        <authorList>
            <person name="Whitman W."/>
        </authorList>
    </citation>
    <scope>NUCLEOTIDE SEQUENCE [LARGE SCALE GENOMIC DNA]</scope>
    <source>
        <strain evidence="2 3">CGMCC 1.12700</strain>
    </source>
</reference>
<dbReference type="OrthoDB" id="677977at2"/>
<dbReference type="AlphaFoldDB" id="A0A2P8CT19"/>
<keyword evidence="3" id="KW-1185">Reference proteome</keyword>
<evidence type="ECO:0000313" key="2">
    <source>
        <dbReference type="EMBL" id="PSK88116.1"/>
    </source>
</evidence>
<keyword evidence="1" id="KW-0472">Membrane</keyword>
<evidence type="ECO:0000256" key="1">
    <source>
        <dbReference type="SAM" id="Phobius"/>
    </source>
</evidence>
<proteinExistence type="predicted"/>
<sequence>MMLLNKNMLGGLIGAAVLNLIHTVAKRMDPLAPEVDKLGEEALSKAVSAAGLEPPTGSRLVAATLGADIASNAALYSLIGIGGKKHMLARGVLVGAAVGLGTLTIPGKAGLDDTPVKKSRRTEIMTVAWYVLGGLAAAAAIKAMRKG</sequence>
<dbReference type="Proteomes" id="UP000240572">
    <property type="component" value="Unassembled WGS sequence"/>
</dbReference>
<name>A0A2P8CT19_9BACT</name>
<organism evidence="2 3">
    <name type="scientific">Taibaiella chishuiensis</name>
    <dbReference type="NCBI Taxonomy" id="1434707"/>
    <lineage>
        <taxon>Bacteria</taxon>
        <taxon>Pseudomonadati</taxon>
        <taxon>Bacteroidota</taxon>
        <taxon>Chitinophagia</taxon>
        <taxon>Chitinophagales</taxon>
        <taxon>Chitinophagaceae</taxon>
        <taxon>Taibaiella</taxon>
    </lineage>
</organism>
<feature type="transmembrane region" description="Helical" evidence="1">
    <location>
        <begin position="127"/>
        <end position="144"/>
    </location>
</feature>
<protein>
    <submittedName>
        <fullName evidence="2">Uncharacterized protein</fullName>
    </submittedName>
</protein>
<keyword evidence="1" id="KW-1133">Transmembrane helix</keyword>
<dbReference type="RefSeq" id="WP_106525285.1">
    <property type="nucleotide sequence ID" value="NZ_PYGD01000015.1"/>
</dbReference>
<feature type="transmembrane region" description="Helical" evidence="1">
    <location>
        <begin position="88"/>
        <end position="107"/>
    </location>
</feature>
<keyword evidence="1" id="KW-0812">Transmembrane</keyword>
<evidence type="ECO:0000313" key="3">
    <source>
        <dbReference type="Proteomes" id="UP000240572"/>
    </source>
</evidence>
<gene>
    <name evidence="2" type="ORF">B0I18_11510</name>
</gene>
<comment type="caution">
    <text evidence="2">The sequence shown here is derived from an EMBL/GenBank/DDBJ whole genome shotgun (WGS) entry which is preliminary data.</text>
</comment>
<feature type="transmembrane region" description="Helical" evidence="1">
    <location>
        <begin position="60"/>
        <end position="81"/>
    </location>
</feature>